<evidence type="ECO:0000313" key="2">
    <source>
        <dbReference type="Proteomes" id="UP000298246"/>
    </source>
</evidence>
<comment type="caution">
    <text evidence="1">The sequence shown here is derived from an EMBL/GenBank/DDBJ whole genome shotgun (WGS) entry which is preliminary data.</text>
</comment>
<accession>A0A4Y8PS18</accession>
<name>A0A4Y8PS18_9BACL</name>
<sequence>MHSRPTSRRYLSHVQPYELESLGMEPVYKRLGQDIELHMDNEAIFQYQSFHALYEHKKTLSLIYSYMRGLGCIGESRRFEAVEDKALSLRNTVMKYALTRDPRFVRPALDALRELRAMEQEELSLLLQTIS</sequence>
<dbReference type="EMBL" id="MYFO01000044">
    <property type="protein sequence ID" value="TFE83711.1"/>
    <property type="molecule type" value="Genomic_DNA"/>
</dbReference>
<keyword evidence="2" id="KW-1185">Reference proteome</keyword>
<reference evidence="1 2" key="1">
    <citation type="submission" date="2017-03" db="EMBL/GenBank/DDBJ databases">
        <title>Isolation of Levoglucosan Utilizing Bacteria.</title>
        <authorList>
            <person name="Arya A.S."/>
        </authorList>
    </citation>
    <scope>NUCLEOTIDE SEQUENCE [LARGE SCALE GENOMIC DNA]</scope>
    <source>
        <strain evidence="1 2">MEC069</strain>
    </source>
</reference>
<protein>
    <submittedName>
        <fullName evidence="1">Uncharacterized protein</fullName>
    </submittedName>
</protein>
<dbReference type="RefSeq" id="WP_134756938.1">
    <property type="nucleotide sequence ID" value="NZ_MYFO02000001.1"/>
</dbReference>
<evidence type="ECO:0000313" key="1">
    <source>
        <dbReference type="EMBL" id="TFE83711.1"/>
    </source>
</evidence>
<proteinExistence type="predicted"/>
<dbReference type="Proteomes" id="UP000298246">
    <property type="component" value="Unassembled WGS sequence"/>
</dbReference>
<organism evidence="1 2">
    <name type="scientific">Paenibacillus athensensis</name>
    <dbReference type="NCBI Taxonomy" id="1967502"/>
    <lineage>
        <taxon>Bacteria</taxon>
        <taxon>Bacillati</taxon>
        <taxon>Bacillota</taxon>
        <taxon>Bacilli</taxon>
        <taxon>Bacillales</taxon>
        <taxon>Paenibacillaceae</taxon>
        <taxon>Paenibacillus</taxon>
    </lineage>
</organism>
<gene>
    <name evidence="1" type="ORF">B5M42_22305</name>
</gene>
<dbReference type="AlphaFoldDB" id="A0A4Y8PS18"/>